<dbReference type="GO" id="GO:0016887">
    <property type="term" value="F:ATP hydrolysis activity"/>
    <property type="evidence" value="ECO:0007669"/>
    <property type="project" value="UniProtKB-UniRule"/>
</dbReference>
<comment type="caution">
    <text evidence="7">The sequence shown here is derived from an EMBL/GenBank/DDBJ whole genome shotgun (WGS) entry which is preliminary data.</text>
</comment>
<comment type="subunit">
    <text evidence="6">Homodimer.</text>
</comment>
<dbReference type="GO" id="GO:0046872">
    <property type="term" value="F:metal ion binding"/>
    <property type="evidence" value="ECO:0007669"/>
    <property type="project" value="UniProtKB-KW"/>
</dbReference>
<sequence length="313" mass="32395">MARALPAEAQGRIRTLRLADGVVTLIVDAAGLERGAAGKLQAALEQAVGAVPDVSEVRVALMADRVERQIIVVGSGKGGVGKSTLTANLAVALSRLGLKVGVVDADIYGPSQPTLLHAEGTKPTATGQQLNPVDCAWGLKMLSMGQLIEPGKAIAWRGPMVGNALAQMMDAAWGDTEVLLVDLPPGTGDVQLTMLQKFRPSAAVIVSTPQDLALIDATRALDLFRTVGVPVAGMVENMAGYVCPHCGEISDPFGRGGAEATAAKLDLPFLGRVPLAMEIRVASDAGQPPAATDGPQGDAFRAVALRLAEWMRG</sequence>
<dbReference type="Proteomes" id="UP000030988">
    <property type="component" value="Unassembled WGS sequence"/>
</dbReference>
<dbReference type="PANTHER" id="PTHR42961:SF2">
    <property type="entry name" value="IRON-SULFUR PROTEIN NUBPL"/>
    <property type="match status" value="1"/>
</dbReference>
<comment type="function">
    <text evidence="6">Binds and transfers iron-sulfur (Fe-S) clusters to target apoproteins. Can hydrolyze ATP.</text>
</comment>
<name>A0A0B2BZ26_9SPHN</name>
<dbReference type="GO" id="GO:0140663">
    <property type="term" value="F:ATP-dependent FeS chaperone activity"/>
    <property type="evidence" value="ECO:0007669"/>
    <property type="project" value="InterPro"/>
</dbReference>
<keyword evidence="3 6" id="KW-0067">ATP-binding</keyword>
<evidence type="ECO:0000256" key="1">
    <source>
        <dbReference type="ARBA" id="ARBA00022723"/>
    </source>
</evidence>
<protein>
    <recommendedName>
        <fullName evidence="6">Iron-sulfur cluster carrier protein</fullName>
    </recommendedName>
</protein>
<dbReference type="InterPro" id="IPR027417">
    <property type="entry name" value="P-loop_NTPase"/>
</dbReference>
<dbReference type="Gene3D" id="3.40.50.300">
    <property type="entry name" value="P-loop containing nucleotide triphosphate hydrolases"/>
    <property type="match status" value="1"/>
</dbReference>
<evidence type="ECO:0000256" key="2">
    <source>
        <dbReference type="ARBA" id="ARBA00022741"/>
    </source>
</evidence>
<feature type="binding site" evidence="6">
    <location>
        <begin position="76"/>
        <end position="83"/>
    </location>
    <ligand>
        <name>ATP</name>
        <dbReference type="ChEBI" id="CHEBI:30616"/>
    </ligand>
</feature>
<evidence type="ECO:0000256" key="6">
    <source>
        <dbReference type="HAMAP-Rule" id="MF_02040"/>
    </source>
</evidence>
<evidence type="ECO:0000256" key="5">
    <source>
        <dbReference type="ARBA" id="ARBA00023014"/>
    </source>
</evidence>
<dbReference type="HAMAP" id="MF_02040">
    <property type="entry name" value="Mrp_NBP35"/>
    <property type="match status" value="1"/>
</dbReference>
<dbReference type="GO" id="GO:0005524">
    <property type="term" value="F:ATP binding"/>
    <property type="evidence" value="ECO:0007669"/>
    <property type="project" value="UniProtKB-UniRule"/>
</dbReference>
<evidence type="ECO:0000256" key="3">
    <source>
        <dbReference type="ARBA" id="ARBA00022840"/>
    </source>
</evidence>
<gene>
    <name evidence="7" type="ORF">PK98_08055</name>
</gene>
<dbReference type="InterPro" id="IPR019591">
    <property type="entry name" value="Mrp/NBP35_ATP-bd"/>
</dbReference>
<dbReference type="FunFam" id="3.40.50.300:FF:001119">
    <property type="entry name" value="Iron-sulfur cluster carrier protein"/>
    <property type="match status" value="1"/>
</dbReference>
<evidence type="ECO:0000313" key="8">
    <source>
        <dbReference type="Proteomes" id="UP000030988"/>
    </source>
</evidence>
<dbReference type="EMBL" id="JTDN01000001">
    <property type="protein sequence ID" value="KHL26848.1"/>
    <property type="molecule type" value="Genomic_DNA"/>
</dbReference>
<keyword evidence="5 6" id="KW-0411">Iron-sulfur</keyword>
<dbReference type="GO" id="GO:0051539">
    <property type="term" value="F:4 iron, 4 sulfur cluster binding"/>
    <property type="evidence" value="ECO:0007669"/>
    <property type="project" value="TreeGrafter"/>
</dbReference>
<keyword evidence="8" id="KW-1185">Reference proteome</keyword>
<organism evidence="7 8">
    <name type="scientific">Croceibacterium mercuriale</name>
    <dbReference type="NCBI Taxonomy" id="1572751"/>
    <lineage>
        <taxon>Bacteria</taxon>
        <taxon>Pseudomonadati</taxon>
        <taxon>Pseudomonadota</taxon>
        <taxon>Alphaproteobacteria</taxon>
        <taxon>Sphingomonadales</taxon>
        <taxon>Erythrobacteraceae</taxon>
        <taxon>Croceibacterium</taxon>
    </lineage>
</organism>
<keyword evidence="4 6" id="KW-0408">Iron</keyword>
<dbReference type="CDD" id="cd02037">
    <property type="entry name" value="Mrp_NBP35"/>
    <property type="match status" value="1"/>
</dbReference>
<keyword evidence="1 6" id="KW-0479">Metal-binding</keyword>
<dbReference type="STRING" id="1572751.PK98_08055"/>
<dbReference type="InterPro" id="IPR033756">
    <property type="entry name" value="YlxH/NBP35"/>
</dbReference>
<evidence type="ECO:0000313" key="7">
    <source>
        <dbReference type="EMBL" id="KHL26848.1"/>
    </source>
</evidence>
<accession>A0A0B2BZ26</accession>
<dbReference type="SUPFAM" id="SSF52540">
    <property type="entry name" value="P-loop containing nucleoside triphosphate hydrolases"/>
    <property type="match status" value="1"/>
</dbReference>
<keyword evidence="2 6" id="KW-0547">Nucleotide-binding</keyword>
<dbReference type="GO" id="GO:0016226">
    <property type="term" value="P:iron-sulfur cluster assembly"/>
    <property type="evidence" value="ECO:0007669"/>
    <property type="project" value="InterPro"/>
</dbReference>
<dbReference type="InterPro" id="IPR044304">
    <property type="entry name" value="NUBPL-like"/>
</dbReference>
<dbReference type="Pfam" id="PF10609">
    <property type="entry name" value="ParA"/>
    <property type="match status" value="1"/>
</dbReference>
<keyword evidence="6" id="KW-0378">Hydrolase</keyword>
<dbReference type="PANTHER" id="PTHR42961">
    <property type="entry name" value="IRON-SULFUR PROTEIN NUBPL"/>
    <property type="match status" value="1"/>
</dbReference>
<proteinExistence type="inferred from homology"/>
<dbReference type="AlphaFoldDB" id="A0A0B2BZ26"/>
<reference evidence="7 8" key="1">
    <citation type="submission" date="2014-11" db="EMBL/GenBank/DDBJ databases">
        <title>Draft genome sequence of Kirrobacter mercurialis.</title>
        <authorList>
            <person name="Coil D.A."/>
            <person name="Eisen J.A."/>
        </authorList>
    </citation>
    <scope>NUCLEOTIDE SEQUENCE [LARGE SCALE GENOMIC DNA]</scope>
    <source>
        <strain evidence="7 8">Coronado</strain>
    </source>
</reference>
<evidence type="ECO:0000256" key="4">
    <source>
        <dbReference type="ARBA" id="ARBA00023004"/>
    </source>
</evidence>
<comment type="similarity">
    <text evidence="6">Belongs to the Mrp/NBP35 ATP-binding proteins family.</text>
</comment>